<comment type="cofactor">
    <cofactor evidence="1">
        <name>FAD</name>
        <dbReference type="ChEBI" id="CHEBI:57692"/>
    </cofactor>
</comment>
<dbReference type="Pfam" id="PF00175">
    <property type="entry name" value="NAD_binding_1"/>
    <property type="match status" value="1"/>
</dbReference>
<proteinExistence type="predicted"/>
<dbReference type="CDD" id="cd06198">
    <property type="entry name" value="FNR_like_3"/>
    <property type="match status" value="1"/>
</dbReference>
<dbReference type="RefSeq" id="WP_147891747.1">
    <property type="nucleotide sequence ID" value="NZ_VRTS01000005.1"/>
</dbReference>
<dbReference type="InterPro" id="IPR013130">
    <property type="entry name" value="Fe3_Rdtase_TM_dom"/>
</dbReference>
<dbReference type="PROSITE" id="PS51384">
    <property type="entry name" value="FAD_FR"/>
    <property type="match status" value="1"/>
</dbReference>
<dbReference type="PANTHER" id="PTHR47354:SF8">
    <property type="entry name" value="1,2-PHENYLACETYL-COA EPOXIDASE, SUBUNIT E"/>
    <property type="match status" value="1"/>
</dbReference>
<feature type="transmembrane region" description="Helical" evidence="13">
    <location>
        <begin position="150"/>
        <end position="168"/>
    </location>
</feature>
<evidence type="ECO:0000256" key="5">
    <source>
        <dbReference type="ARBA" id="ARBA00022714"/>
    </source>
</evidence>
<evidence type="ECO:0000256" key="7">
    <source>
        <dbReference type="ARBA" id="ARBA00022827"/>
    </source>
</evidence>
<gene>
    <name evidence="15" type="ORF">FU658_08835</name>
</gene>
<dbReference type="GO" id="GO:0046872">
    <property type="term" value="F:metal ion binding"/>
    <property type="evidence" value="ECO:0007669"/>
    <property type="project" value="UniProtKB-KW"/>
</dbReference>
<evidence type="ECO:0000256" key="2">
    <source>
        <dbReference type="ARBA" id="ARBA00004141"/>
    </source>
</evidence>
<dbReference type="InterPro" id="IPR013112">
    <property type="entry name" value="FAD-bd_8"/>
</dbReference>
<feature type="transmembrane region" description="Helical" evidence="13">
    <location>
        <begin position="114"/>
        <end position="138"/>
    </location>
</feature>
<evidence type="ECO:0000256" key="4">
    <source>
        <dbReference type="ARBA" id="ARBA00022692"/>
    </source>
</evidence>
<keyword evidence="5" id="KW-0001">2Fe-2S</keyword>
<keyword evidence="3" id="KW-0285">Flavoprotein</keyword>
<keyword evidence="10" id="KW-0408">Iron</keyword>
<evidence type="ECO:0000256" key="13">
    <source>
        <dbReference type="SAM" id="Phobius"/>
    </source>
</evidence>
<dbReference type="Gene3D" id="3.40.50.80">
    <property type="entry name" value="Nucleotide-binding domain of ferredoxin-NADP reductase (FNR) module"/>
    <property type="match status" value="1"/>
</dbReference>
<keyword evidence="16" id="KW-1185">Reference proteome</keyword>
<evidence type="ECO:0000313" key="15">
    <source>
        <dbReference type="EMBL" id="TXK62328.1"/>
    </source>
</evidence>
<evidence type="ECO:0000256" key="10">
    <source>
        <dbReference type="ARBA" id="ARBA00023004"/>
    </source>
</evidence>
<keyword evidence="4 13" id="KW-0812">Transmembrane</keyword>
<dbReference type="GO" id="GO:0016020">
    <property type="term" value="C:membrane"/>
    <property type="evidence" value="ECO:0007669"/>
    <property type="project" value="UniProtKB-SubCell"/>
</dbReference>
<dbReference type="InterPro" id="IPR017927">
    <property type="entry name" value="FAD-bd_FR_type"/>
</dbReference>
<dbReference type="Pfam" id="PF08022">
    <property type="entry name" value="FAD_binding_8"/>
    <property type="match status" value="1"/>
</dbReference>
<organism evidence="15 16">
    <name type="scientific">Alkalisalibacterium limincola</name>
    <dbReference type="NCBI Taxonomy" id="2699169"/>
    <lineage>
        <taxon>Bacteria</taxon>
        <taxon>Pseudomonadati</taxon>
        <taxon>Pseudomonadota</taxon>
        <taxon>Gammaproteobacteria</taxon>
        <taxon>Lysobacterales</taxon>
        <taxon>Lysobacteraceae</taxon>
        <taxon>Alkalisalibacterium</taxon>
    </lineage>
</organism>
<protein>
    <recommendedName>
        <fullName evidence="14">FAD-binding FR-type domain-containing protein</fullName>
    </recommendedName>
</protein>
<evidence type="ECO:0000256" key="1">
    <source>
        <dbReference type="ARBA" id="ARBA00001974"/>
    </source>
</evidence>
<feature type="transmembrane region" description="Helical" evidence="13">
    <location>
        <begin position="84"/>
        <end position="108"/>
    </location>
</feature>
<keyword evidence="9" id="KW-0560">Oxidoreductase</keyword>
<feature type="domain" description="FAD-binding FR-type" evidence="14">
    <location>
        <begin position="204"/>
        <end position="305"/>
    </location>
</feature>
<dbReference type="GO" id="GO:0016491">
    <property type="term" value="F:oxidoreductase activity"/>
    <property type="evidence" value="ECO:0007669"/>
    <property type="project" value="UniProtKB-KW"/>
</dbReference>
<dbReference type="InterPro" id="IPR001433">
    <property type="entry name" value="OxRdtase_FAD/NAD-bd"/>
</dbReference>
<dbReference type="Gene3D" id="2.40.30.10">
    <property type="entry name" value="Translation factors"/>
    <property type="match status" value="1"/>
</dbReference>
<keyword evidence="7" id="KW-0274">FAD</keyword>
<comment type="subcellular location">
    <subcellularLocation>
        <location evidence="2">Membrane</location>
        <topology evidence="2">Multi-pass membrane protein</topology>
    </subcellularLocation>
</comment>
<evidence type="ECO:0000256" key="11">
    <source>
        <dbReference type="ARBA" id="ARBA00023014"/>
    </source>
</evidence>
<accession>A0A5C8KNX6</accession>
<dbReference type="EMBL" id="VRTS01000005">
    <property type="protein sequence ID" value="TXK62328.1"/>
    <property type="molecule type" value="Genomic_DNA"/>
</dbReference>
<dbReference type="AlphaFoldDB" id="A0A5C8KNX6"/>
<dbReference type="SUPFAM" id="SSF52343">
    <property type="entry name" value="Ferredoxin reductase-like, C-terminal NADP-linked domain"/>
    <property type="match status" value="1"/>
</dbReference>
<dbReference type="InterPro" id="IPR050415">
    <property type="entry name" value="MRET"/>
</dbReference>
<sequence>MPVSTLRIFAWLLAYLGLALLPMAVAMLGSRPPPRELLVEAGAMLGLLGLGVLAGQLVISGRHRWFAAGVGQDNLLQFHRNTGVFGWLLVLAHPILLMLGDSAFLAWLDPREDLLRALTMAALLLGTTVLAVTSLWRVSLGLQYETWRTIHAALSLLVVAGGLAHALMGAHHTAGLPTQLMLVGVVGVPLALLIETRLWRPWRLRRRPWRIVEIEERRAESTRLVLRADGHAGMQFRAGQYAWLTVGGTPFSLQQHPFSMASSPTDPTRLEFIAKQVGDFTGSLPDLEPGTRAFLEGPYGVFSIDVEANRRAVFIAGGIGITPILSMLRACRERGHSQPMWLLYGNNDEGEIVAREALEDLAGEMPLTLVHVLAEPSDDWDGATGYIDEELLAQELPPDADDIDYFVCGPQPLMDKVEPALKSRGLDTLRLYSERFDLV</sequence>
<evidence type="ECO:0000256" key="12">
    <source>
        <dbReference type="ARBA" id="ARBA00023136"/>
    </source>
</evidence>
<dbReference type="Proteomes" id="UP000321248">
    <property type="component" value="Unassembled WGS sequence"/>
</dbReference>
<dbReference type="InterPro" id="IPR017938">
    <property type="entry name" value="Riboflavin_synthase-like_b-brl"/>
</dbReference>
<comment type="caution">
    <text evidence="15">The sequence shown here is derived from an EMBL/GenBank/DDBJ whole genome shotgun (WGS) entry which is preliminary data.</text>
</comment>
<keyword evidence="6" id="KW-0479">Metal-binding</keyword>
<dbReference type="PRINTS" id="PR00410">
    <property type="entry name" value="PHEHYDRXLASE"/>
</dbReference>
<evidence type="ECO:0000259" key="14">
    <source>
        <dbReference type="PROSITE" id="PS51384"/>
    </source>
</evidence>
<evidence type="ECO:0000256" key="6">
    <source>
        <dbReference type="ARBA" id="ARBA00022723"/>
    </source>
</evidence>
<name>A0A5C8KNX6_9GAMM</name>
<feature type="transmembrane region" description="Helical" evidence="13">
    <location>
        <begin position="180"/>
        <end position="199"/>
    </location>
</feature>
<keyword evidence="11" id="KW-0411">Iron-sulfur</keyword>
<dbReference type="Pfam" id="PF01794">
    <property type="entry name" value="Ferric_reduct"/>
    <property type="match status" value="1"/>
</dbReference>
<dbReference type="InterPro" id="IPR039261">
    <property type="entry name" value="FNR_nucleotide-bd"/>
</dbReference>
<keyword evidence="12 13" id="KW-0472">Membrane</keyword>
<dbReference type="PANTHER" id="PTHR47354">
    <property type="entry name" value="NADH OXIDOREDUCTASE HCR"/>
    <property type="match status" value="1"/>
</dbReference>
<evidence type="ECO:0000256" key="8">
    <source>
        <dbReference type="ARBA" id="ARBA00022989"/>
    </source>
</evidence>
<dbReference type="OrthoDB" id="9796486at2"/>
<reference evidence="15 16" key="1">
    <citation type="submission" date="2019-08" db="EMBL/GenBank/DDBJ databases">
        <authorList>
            <person name="Karlyshev A.V."/>
        </authorList>
    </citation>
    <scope>NUCLEOTIDE SEQUENCE [LARGE SCALE GENOMIC DNA]</scope>
    <source>
        <strain evidence="15 16">Alg18-2.2</strain>
    </source>
</reference>
<dbReference type="SUPFAM" id="SSF63380">
    <property type="entry name" value="Riboflavin synthase domain-like"/>
    <property type="match status" value="1"/>
</dbReference>
<dbReference type="GO" id="GO:0050660">
    <property type="term" value="F:flavin adenine dinucleotide binding"/>
    <property type="evidence" value="ECO:0007669"/>
    <property type="project" value="TreeGrafter"/>
</dbReference>
<evidence type="ECO:0000313" key="16">
    <source>
        <dbReference type="Proteomes" id="UP000321248"/>
    </source>
</evidence>
<evidence type="ECO:0000256" key="3">
    <source>
        <dbReference type="ARBA" id="ARBA00022630"/>
    </source>
</evidence>
<evidence type="ECO:0000256" key="9">
    <source>
        <dbReference type="ARBA" id="ARBA00023002"/>
    </source>
</evidence>
<feature type="transmembrane region" description="Helical" evidence="13">
    <location>
        <begin position="42"/>
        <end position="59"/>
    </location>
</feature>
<dbReference type="GO" id="GO:0051537">
    <property type="term" value="F:2 iron, 2 sulfur cluster binding"/>
    <property type="evidence" value="ECO:0007669"/>
    <property type="project" value="UniProtKB-KW"/>
</dbReference>
<keyword evidence="8 13" id="KW-1133">Transmembrane helix</keyword>